<keyword evidence="3" id="KW-1185">Reference proteome</keyword>
<evidence type="ECO:0000256" key="1">
    <source>
        <dbReference type="SAM" id="MobiDB-lite"/>
    </source>
</evidence>
<feature type="compositionally biased region" description="Basic and acidic residues" evidence="1">
    <location>
        <begin position="26"/>
        <end position="36"/>
    </location>
</feature>
<evidence type="ECO:0000313" key="3">
    <source>
        <dbReference type="Proteomes" id="UP000799766"/>
    </source>
</evidence>
<name>A0A6A6NQL3_9PEZI</name>
<accession>A0A6A6NQL3</accession>
<feature type="compositionally biased region" description="Basic and acidic residues" evidence="1">
    <location>
        <begin position="109"/>
        <end position="123"/>
    </location>
</feature>
<proteinExistence type="predicted"/>
<evidence type="ECO:0000313" key="2">
    <source>
        <dbReference type="EMBL" id="KAF2454006.1"/>
    </source>
</evidence>
<protein>
    <submittedName>
        <fullName evidence="2">Uncharacterized protein</fullName>
    </submittedName>
</protein>
<organism evidence="2 3">
    <name type="scientific">Lineolata rhizophorae</name>
    <dbReference type="NCBI Taxonomy" id="578093"/>
    <lineage>
        <taxon>Eukaryota</taxon>
        <taxon>Fungi</taxon>
        <taxon>Dikarya</taxon>
        <taxon>Ascomycota</taxon>
        <taxon>Pezizomycotina</taxon>
        <taxon>Dothideomycetes</taxon>
        <taxon>Dothideomycetes incertae sedis</taxon>
        <taxon>Lineolatales</taxon>
        <taxon>Lineolataceae</taxon>
        <taxon>Lineolata</taxon>
    </lineage>
</organism>
<dbReference type="AlphaFoldDB" id="A0A6A6NQL3"/>
<dbReference type="Proteomes" id="UP000799766">
    <property type="component" value="Unassembled WGS sequence"/>
</dbReference>
<reference evidence="2" key="1">
    <citation type="journal article" date="2020" name="Stud. Mycol.">
        <title>101 Dothideomycetes genomes: a test case for predicting lifestyles and emergence of pathogens.</title>
        <authorList>
            <person name="Haridas S."/>
            <person name="Albert R."/>
            <person name="Binder M."/>
            <person name="Bloem J."/>
            <person name="Labutti K."/>
            <person name="Salamov A."/>
            <person name="Andreopoulos B."/>
            <person name="Baker S."/>
            <person name="Barry K."/>
            <person name="Bills G."/>
            <person name="Bluhm B."/>
            <person name="Cannon C."/>
            <person name="Castanera R."/>
            <person name="Culley D."/>
            <person name="Daum C."/>
            <person name="Ezra D."/>
            <person name="Gonzalez J."/>
            <person name="Henrissat B."/>
            <person name="Kuo A."/>
            <person name="Liang C."/>
            <person name="Lipzen A."/>
            <person name="Lutzoni F."/>
            <person name="Magnuson J."/>
            <person name="Mondo S."/>
            <person name="Nolan M."/>
            <person name="Ohm R."/>
            <person name="Pangilinan J."/>
            <person name="Park H.-J."/>
            <person name="Ramirez L."/>
            <person name="Alfaro M."/>
            <person name="Sun H."/>
            <person name="Tritt A."/>
            <person name="Yoshinaga Y."/>
            <person name="Zwiers L.-H."/>
            <person name="Turgeon B."/>
            <person name="Goodwin S."/>
            <person name="Spatafora J."/>
            <person name="Crous P."/>
            <person name="Grigoriev I."/>
        </authorList>
    </citation>
    <scope>NUCLEOTIDE SEQUENCE</scope>
    <source>
        <strain evidence="2">ATCC 16933</strain>
    </source>
</reference>
<feature type="compositionally biased region" description="Low complexity" evidence="1">
    <location>
        <begin position="8"/>
        <end position="19"/>
    </location>
</feature>
<dbReference type="EMBL" id="MU001693">
    <property type="protein sequence ID" value="KAF2454006.1"/>
    <property type="molecule type" value="Genomic_DNA"/>
</dbReference>
<gene>
    <name evidence="2" type="ORF">BDY21DRAFT_110314</name>
</gene>
<feature type="region of interest" description="Disordered" evidence="1">
    <location>
        <begin position="1"/>
        <end position="143"/>
    </location>
</feature>
<sequence>MHGDARAGGKIAAGRASAGYQRGRRERADAAAEHEQGVQAGGPVRRGSERAAARRAGAISRPLASPGRAEDGGGGGRALQRCGQKKRQGEMRPGNSLPAVCTYRASGEAARDRERSWEREHRAARGRGRALGPPPRAPGPQIAVDEAMTPGVRLAMARDWWQRGTYAAAIS</sequence>